<dbReference type="PRINTS" id="PR00463">
    <property type="entry name" value="EP450I"/>
</dbReference>
<keyword evidence="9" id="KW-1133">Transmembrane helix</keyword>
<keyword evidence="6 8" id="KW-0503">Monooxygenase</keyword>
<dbReference type="InterPro" id="IPR036396">
    <property type="entry name" value="Cyt_P450_sf"/>
</dbReference>
<evidence type="ECO:0000256" key="8">
    <source>
        <dbReference type="RuleBase" id="RU000461"/>
    </source>
</evidence>
<evidence type="ECO:0000256" key="7">
    <source>
        <dbReference type="PIRSR" id="PIRSR602401-1"/>
    </source>
</evidence>
<dbReference type="Pfam" id="PF00067">
    <property type="entry name" value="p450"/>
    <property type="match status" value="1"/>
</dbReference>
<keyword evidence="5 7" id="KW-0408">Iron</keyword>
<gene>
    <name evidence="10" type="ORF">H6P81_014846</name>
</gene>
<keyword evidence="9" id="KW-0472">Membrane</keyword>
<dbReference type="InterPro" id="IPR017972">
    <property type="entry name" value="Cyt_P450_CS"/>
</dbReference>
<evidence type="ECO:0008006" key="12">
    <source>
        <dbReference type="Google" id="ProtNLM"/>
    </source>
</evidence>
<dbReference type="SUPFAM" id="SSF48264">
    <property type="entry name" value="Cytochrome P450"/>
    <property type="match status" value="1"/>
</dbReference>
<dbReference type="GO" id="GO:0016705">
    <property type="term" value="F:oxidoreductase activity, acting on paired donors, with incorporation or reduction of molecular oxygen"/>
    <property type="evidence" value="ECO:0007669"/>
    <property type="project" value="InterPro"/>
</dbReference>
<sequence>MEVSLFSLFLSLFLFFFFFINLVKRIAGRGKYPTLRLPPGPRKLPIIGNLHVLRRRRAVHRLFRDLAQKFGPIMHFQFGHISLVVISSPDLAREILKTNELAFAQRPRLLGAYIATYGGKDLVNAPYGEYWKRLRKVCVLELLGAKSVQSFRGVRESEVAAFLDAVSAAARSGSPVNLSQTIFHLTADVTARTVFGRPCEAREEFKRAMDEYVHMRGGFDVADMFPSSKLARLFSRSEKRFRRVHRRLDEIITTLIDTHIGKGEKKKTREDDEEEDLVDVLLRLQKRPDLEFDLPLDGIKAVILDMFAAGTDTSATVMEWVMSHLIKNPRVMKKAQAEIRNAVKGKTRVTETDIAEMNYLKLVIKESLRLSPPIPLLPPREAMETNYEINGYHIPKKSRVQINCWAIGRDPKYWDDEPEVFKPERFENSSVDFRGQDFQLLPFGTGRRGCPGIIFGVAIIELVVASLLYHFDWKLPDGLPLEDLDMSEGEGVAMVRENSLWAIPVPYSP</sequence>
<dbReference type="FunFam" id="1.10.630.10:FF:000043">
    <property type="entry name" value="Cytochrome P450 99A2"/>
    <property type="match status" value="1"/>
</dbReference>
<dbReference type="GO" id="GO:0020037">
    <property type="term" value="F:heme binding"/>
    <property type="evidence" value="ECO:0007669"/>
    <property type="project" value="InterPro"/>
</dbReference>
<dbReference type="GO" id="GO:0005506">
    <property type="term" value="F:iron ion binding"/>
    <property type="evidence" value="ECO:0007669"/>
    <property type="project" value="InterPro"/>
</dbReference>
<dbReference type="InterPro" id="IPR001128">
    <property type="entry name" value="Cyt_P450"/>
</dbReference>
<accession>A0AAV7E6Q4</accession>
<evidence type="ECO:0000313" key="10">
    <source>
        <dbReference type="EMBL" id="KAG9443506.1"/>
    </source>
</evidence>
<dbReference type="PRINTS" id="PR00385">
    <property type="entry name" value="P450"/>
</dbReference>
<keyword evidence="2 7" id="KW-0349">Heme</keyword>
<reference evidence="10 11" key="1">
    <citation type="submission" date="2021-07" db="EMBL/GenBank/DDBJ databases">
        <title>The Aristolochia fimbriata genome: insights into angiosperm evolution, floral development and chemical biosynthesis.</title>
        <authorList>
            <person name="Jiao Y."/>
        </authorList>
    </citation>
    <scope>NUCLEOTIDE SEQUENCE [LARGE SCALE GENOMIC DNA]</scope>
    <source>
        <strain evidence="10">IBCAS-2021</strain>
        <tissue evidence="10">Leaf</tissue>
    </source>
</reference>
<evidence type="ECO:0000313" key="11">
    <source>
        <dbReference type="Proteomes" id="UP000825729"/>
    </source>
</evidence>
<dbReference type="Proteomes" id="UP000825729">
    <property type="component" value="Unassembled WGS sequence"/>
</dbReference>
<proteinExistence type="inferred from homology"/>
<comment type="caution">
    <text evidence="10">The sequence shown here is derived from an EMBL/GenBank/DDBJ whole genome shotgun (WGS) entry which is preliminary data.</text>
</comment>
<evidence type="ECO:0000256" key="2">
    <source>
        <dbReference type="ARBA" id="ARBA00022617"/>
    </source>
</evidence>
<dbReference type="CDD" id="cd11072">
    <property type="entry name" value="CYP71-like"/>
    <property type="match status" value="1"/>
</dbReference>
<feature type="transmembrane region" description="Helical" evidence="9">
    <location>
        <begin position="6"/>
        <end position="23"/>
    </location>
</feature>
<evidence type="ECO:0000256" key="1">
    <source>
        <dbReference type="ARBA" id="ARBA00010617"/>
    </source>
</evidence>
<keyword evidence="11" id="KW-1185">Reference proteome</keyword>
<evidence type="ECO:0000256" key="4">
    <source>
        <dbReference type="ARBA" id="ARBA00023002"/>
    </source>
</evidence>
<keyword evidence="4 8" id="KW-0560">Oxidoreductase</keyword>
<evidence type="ECO:0000256" key="9">
    <source>
        <dbReference type="SAM" id="Phobius"/>
    </source>
</evidence>
<organism evidence="10 11">
    <name type="scientific">Aristolochia fimbriata</name>
    <name type="common">White veined hardy Dutchman's pipe vine</name>
    <dbReference type="NCBI Taxonomy" id="158543"/>
    <lineage>
        <taxon>Eukaryota</taxon>
        <taxon>Viridiplantae</taxon>
        <taxon>Streptophyta</taxon>
        <taxon>Embryophyta</taxon>
        <taxon>Tracheophyta</taxon>
        <taxon>Spermatophyta</taxon>
        <taxon>Magnoliopsida</taxon>
        <taxon>Magnoliidae</taxon>
        <taxon>Piperales</taxon>
        <taxon>Aristolochiaceae</taxon>
        <taxon>Aristolochia</taxon>
    </lineage>
</organism>
<evidence type="ECO:0000256" key="5">
    <source>
        <dbReference type="ARBA" id="ARBA00023004"/>
    </source>
</evidence>
<comment type="similarity">
    <text evidence="1 8">Belongs to the cytochrome P450 family.</text>
</comment>
<dbReference type="PROSITE" id="PS00086">
    <property type="entry name" value="CYTOCHROME_P450"/>
    <property type="match status" value="1"/>
</dbReference>
<keyword evidence="9" id="KW-0812">Transmembrane</keyword>
<dbReference type="Gene3D" id="1.10.630.10">
    <property type="entry name" value="Cytochrome P450"/>
    <property type="match status" value="1"/>
</dbReference>
<dbReference type="AlphaFoldDB" id="A0AAV7E6Q4"/>
<evidence type="ECO:0000256" key="3">
    <source>
        <dbReference type="ARBA" id="ARBA00022723"/>
    </source>
</evidence>
<evidence type="ECO:0000256" key="6">
    <source>
        <dbReference type="ARBA" id="ARBA00023033"/>
    </source>
</evidence>
<dbReference type="GO" id="GO:0004497">
    <property type="term" value="F:monooxygenase activity"/>
    <property type="evidence" value="ECO:0007669"/>
    <property type="project" value="UniProtKB-KW"/>
</dbReference>
<dbReference type="PANTHER" id="PTHR47955">
    <property type="entry name" value="CYTOCHROME P450 FAMILY 71 PROTEIN"/>
    <property type="match status" value="1"/>
</dbReference>
<dbReference type="PANTHER" id="PTHR47955:SF8">
    <property type="entry name" value="CYTOCHROME P450 71D11-LIKE"/>
    <property type="match status" value="1"/>
</dbReference>
<feature type="transmembrane region" description="Helical" evidence="9">
    <location>
        <begin position="452"/>
        <end position="471"/>
    </location>
</feature>
<keyword evidence="3 7" id="KW-0479">Metal-binding</keyword>
<feature type="binding site" description="axial binding residue" evidence="7">
    <location>
        <position position="450"/>
    </location>
    <ligand>
        <name>heme</name>
        <dbReference type="ChEBI" id="CHEBI:30413"/>
    </ligand>
    <ligandPart>
        <name>Fe</name>
        <dbReference type="ChEBI" id="CHEBI:18248"/>
    </ligandPart>
</feature>
<name>A0AAV7E6Q4_ARIFI</name>
<dbReference type="InterPro" id="IPR002401">
    <property type="entry name" value="Cyt_P450_E_grp-I"/>
</dbReference>
<dbReference type="EMBL" id="JAINDJ010000006">
    <property type="protein sequence ID" value="KAG9443506.1"/>
    <property type="molecule type" value="Genomic_DNA"/>
</dbReference>
<comment type="cofactor">
    <cofactor evidence="7">
        <name>heme</name>
        <dbReference type="ChEBI" id="CHEBI:30413"/>
    </cofactor>
</comment>
<protein>
    <recommendedName>
        <fullName evidence="12">Cytochrome P450</fullName>
    </recommendedName>
</protein>